<feature type="compositionally biased region" description="Acidic residues" evidence="2">
    <location>
        <begin position="39"/>
        <end position="51"/>
    </location>
</feature>
<feature type="coiled-coil region" evidence="1">
    <location>
        <begin position="602"/>
        <end position="657"/>
    </location>
</feature>
<name>A0AAD3CF55_9STRA</name>
<evidence type="ECO:0000256" key="1">
    <source>
        <dbReference type="SAM" id="Coils"/>
    </source>
</evidence>
<evidence type="ECO:0000256" key="2">
    <source>
        <dbReference type="SAM" id="MobiDB-lite"/>
    </source>
</evidence>
<feature type="region of interest" description="Disordered" evidence="2">
    <location>
        <begin position="1"/>
        <end position="59"/>
    </location>
</feature>
<evidence type="ECO:0000313" key="4">
    <source>
        <dbReference type="Proteomes" id="UP001054902"/>
    </source>
</evidence>
<keyword evidence="4" id="KW-1185">Reference proteome</keyword>
<dbReference type="AlphaFoldDB" id="A0AAD3CF55"/>
<accession>A0AAD3CF55</accession>
<keyword evidence="1" id="KW-0175">Coiled coil</keyword>
<dbReference type="Proteomes" id="UP001054902">
    <property type="component" value="Unassembled WGS sequence"/>
</dbReference>
<comment type="caution">
    <text evidence="3">The sequence shown here is derived from an EMBL/GenBank/DDBJ whole genome shotgun (WGS) entry which is preliminary data.</text>
</comment>
<organism evidence="3 4">
    <name type="scientific">Chaetoceros tenuissimus</name>
    <dbReference type="NCBI Taxonomy" id="426638"/>
    <lineage>
        <taxon>Eukaryota</taxon>
        <taxon>Sar</taxon>
        <taxon>Stramenopiles</taxon>
        <taxon>Ochrophyta</taxon>
        <taxon>Bacillariophyta</taxon>
        <taxon>Coscinodiscophyceae</taxon>
        <taxon>Chaetocerotophycidae</taxon>
        <taxon>Chaetocerotales</taxon>
        <taxon>Chaetocerotaceae</taxon>
        <taxon>Chaetoceros</taxon>
    </lineage>
</organism>
<proteinExistence type="predicted"/>
<reference evidence="3 4" key="1">
    <citation type="journal article" date="2021" name="Sci. Rep.">
        <title>The genome of the diatom Chaetoceros tenuissimus carries an ancient integrated fragment of an extant virus.</title>
        <authorList>
            <person name="Hongo Y."/>
            <person name="Kimura K."/>
            <person name="Takaki Y."/>
            <person name="Yoshida Y."/>
            <person name="Baba S."/>
            <person name="Kobayashi G."/>
            <person name="Nagasaki K."/>
            <person name="Hano T."/>
            <person name="Tomaru Y."/>
        </authorList>
    </citation>
    <scope>NUCLEOTIDE SEQUENCE [LARGE SCALE GENOMIC DNA]</scope>
    <source>
        <strain evidence="3 4">NIES-3715</strain>
    </source>
</reference>
<protein>
    <submittedName>
        <fullName evidence="3">Uncharacterized protein</fullName>
    </submittedName>
</protein>
<dbReference type="EMBL" id="BLLK01000019">
    <property type="protein sequence ID" value="GFH43769.1"/>
    <property type="molecule type" value="Genomic_DNA"/>
</dbReference>
<feature type="coiled-coil region" evidence="1">
    <location>
        <begin position="154"/>
        <end position="188"/>
    </location>
</feature>
<sequence length="673" mass="74686">MTSDQDNILEGIPLQENEIATADEGAMGLPTLRGLENEGGSEDENEQDEDLPTLNGGVPSDASVHLGSKVVILRGSTDNLSERLCARGVTGNTCCVHQAINCVKTHSDREEKVALEEGVYLRTGQDKLDLAKVFPLDVLEVLDERELLQSIQAKWVLREQLENALDNVNALELEEGEVEEEVEEEEEQGVLETFKTLDAMVLGANQGEGASLEGFYTDITTKLSRVASQVKRQGEHLLEVSQANDSWEEECTRISDRLGNFVKDVTGEVGKLTQRNSNLWRYSQQLGTLMNKLSVGNNVSSTQDETVILQKLEALESKVHSLESSEKDGTFVIGAEVISSWKDIHAKIEQINGITVSHGAFTDAITILEELQRALKDSSPSFEDFAKHRNELDKAQLTEEENAREKSVQHATPIPEIFGRSGNRNKKTVKGKSELAGVTSYLEFRNKTEESGVAYELNKHITDSSNARRYAIESCYGEQELVFFKTLSTEVLQKSEDFLRKLVAWVDVTFDTLVNRGQSEEDVWHLISKVLRAIFEDLHRSRKLVTLQLRSGHTVRAAQVIYTALICTKICDTYTKMEFKNHPSVTGTSNNWLIANSGRKEAQAALKKAEALEVKHKDLLEKYSSIEKELGNAKKDAAAAKSLADKLKDELGSVKRDASTAKSTADKALAKCK</sequence>
<evidence type="ECO:0000313" key="3">
    <source>
        <dbReference type="EMBL" id="GFH43769.1"/>
    </source>
</evidence>
<gene>
    <name evidence="3" type="ORF">CTEN210_00242</name>
</gene>